<evidence type="ECO:0000256" key="3">
    <source>
        <dbReference type="ARBA" id="ARBA00023108"/>
    </source>
</evidence>
<evidence type="ECO:0000256" key="4">
    <source>
        <dbReference type="ARBA" id="ARBA00023242"/>
    </source>
</evidence>
<dbReference type="EMBL" id="OZ019905">
    <property type="protein sequence ID" value="CAK9202490.1"/>
    <property type="molecule type" value="Genomic_DNA"/>
</dbReference>
<evidence type="ECO:0000256" key="1">
    <source>
        <dbReference type="ARBA" id="ARBA00004123"/>
    </source>
</evidence>
<evidence type="ECO:0000256" key="5">
    <source>
        <dbReference type="SAM" id="MobiDB-lite"/>
    </source>
</evidence>
<sequence>MMMDANKLANNSTIHGKVWASFQHSFSQVQFLLDHNRLLIKEINQNHESKFPESLTRNVMLIRELNGNINKVVELYANLSSNFVTAFEDQTEGLSAVRAAVRQPPFESSTVGGQAGGMKPPPIFQKKMQQSS</sequence>
<organism evidence="7 8">
    <name type="scientific">Sphagnum troendelagicum</name>
    <dbReference type="NCBI Taxonomy" id="128251"/>
    <lineage>
        <taxon>Eukaryota</taxon>
        <taxon>Viridiplantae</taxon>
        <taxon>Streptophyta</taxon>
        <taxon>Embryophyta</taxon>
        <taxon>Bryophyta</taxon>
        <taxon>Sphagnophytina</taxon>
        <taxon>Sphagnopsida</taxon>
        <taxon>Sphagnales</taxon>
        <taxon>Sphagnaceae</taxon>
        <taxon>Sphagnum</taxon>
    </lineage>
</organism>
<accession>A0ABP0TR43</accession>
<name>A0ABP0TR43_9BRYO</name>
<reference evidence="7" key="1">
    <citation type="submission" date="2024-02" db="EMBL/GenBank/DDBJ databases">
        <authorList>
            <consortium name="ELIXIR-Norway"/>
            <consortium name="Elixir Norway"/>
        </authorList>
    </citation>
    <scope>NUCLEOTIDE SEQUENCE</scope>
</reference>
<proteinExistence type="inferred from homology"/>
<keyword evidence="8" id="KW-1185">Reference proteome</keyword>
<gene>
    <name evidence="7" type="ORF">CSSPTR1EN2_LOCUS6433</name>
</gene>
<keyword evidence="3" id="KW-0090">Biological rhythms</keyword>
<feature type="region of interest" description="Disordered" evidence="5">
    <location>
        <begin position="105"/>
        <end position="132"/>
    </location>
</feature>
<dbReference type="PANTHER" id="PTHR33469:SF16">
    <property type="entry name" value="PROTEIN ELF4-LIKE 4"/>
    <property type="match status" value="1"/>
</dbReference>
<evidence type="ECO:0000259" key="6">
    <source>
        <dbReference type="Pfam" id="PF07011"/>
    </source>
</evidence>
<dbReference type="InterPro" id="IPR009741">
    <property type="entry name" value="EARLY_FLOWERING_4_dom"/>
</dbReference>
<dbReference type="Proteomes" id="UP001497512">
    <property type="component" value="Chromosome 13"/>
</dbReference>
<evidence type="ECO:0000313" key="8">
    <source>
        <dbReference type="Proteomes" id="UP001497512"/>
    </source>
</evidence>
<dbReference type="Pfam" id="PF07011">
    <property type="entry name" value="Elf4"/>
    <property type="match status" value="1"/>
</dbReference>
<evidence type="ECO:0000256" key="2">
    <source>
        <dbReference type="ARBA" id="ARBA00009514"/>
    </source>
</evidence>
<dbReference type="PANTHER" id="PTHR33469">
    <property type="entry name" value="PROTEIN ELF4-LIKE 4"/>
    <property type="match status" value="1"/>
</dbReference>
<comment type="similarity">
    <text evidence="2">Belongs to the EARLY FLOWERING 4 family.</text>
</comment>
<comment type="subcellular location">
    <subcellularLocation>
        <location evidence="1">Nucleus</location>
    </subcellularLocation>
</comment>
<protein>
    <recommendedName>
        <fullName evidence="6">Protein EARLY FLOWERING 4 domain-containing protein</fullName>
    </recommendedName>
</protein>
<feature type="domain" description="Protein EARLY FLOWERING 4" evidence="6">
    <location>
        <begin position="15"/>
        <end position="93"/>
    </location>
</feature>
<evidence type="ECO:0000313" key="7">
    <source>
        <dbReference type="EMBL" id="CAK9202490.1"/>
    </source>
</evidence>
<keyword evidence="4" id="KW-0539">Nucleus</keyword>
<dbReference type="InterPro" id="IPR040462">
    <property type="entry name" value="EARLY_FLOWERING_4"/>
</dbReference>